<comment type="similarity">
    <text evidence="18">Belongs to the ligand-gated ion channel (TC 1.A.9) family.</text>
</comment>
<keyword evidence="10" id="KW-0675">Receptor</keyword>
<dbReference type="InterPro" id="IPR036734">
    <property type="entry name" value="Neur_chan_lig-bd_sf"/>
</dbReference>
<evidence type="ECO:0000256" key="18">
    <source>
        <dbReference type="RuleBase" id="RU000687"/>
    </source>
</evidence>
<evidence type="ECO:0000256" key="7">
    <source>
        <dbReference type="ARBA" id="ARBA00023065"/>
    </source>
</evidence>
<keyword evidence="6" id="KW-0770">Synapse</keyword>
<dbReference type="NCBIfam" id="TIGR00860">
    <property type="entry name" value="LIC"/>
    <property type="match status" value="1"/>
</dbReference>
<evidence type="ECO:0000313" key="22">
    <source>
        <dbReference type="RefSeq" id="XP_006812797.1"/>
    </source>
</evidence>
<accession>A0ABM0LYF6</accession>
<evidence type="ECO:0000256" key="4">
    <source>
        <dbReference type="ARBA" id="ARBA00022729"/>
    </source>
</evidence>
<dbReference type="InterPro" id="IPR006201">
    <property type="entry name" value="Neur_channel"/>
</dbReference>
<evidence type="ECO:0000256" key="5">
    <source>
        <dbReference type="ARBA" id="ARBA00022989"/>
    </source>
</evidence>
<dbReference type="Gene3D" id="1.20.58.390">
    <property type="entry name" value="Neurotransmitter-gated ion-channel transmembrane domain"/>
    <property type="match status" value="1"/>
</dbReference>
<dbReference type="InterPro" id="IPR006028">
    <property type="entry name" value="GABAA/Glycine_rcpt"/>
</dbReference>
<evidence type="ECO:0000256" key="3">
    <source>
        <dbReference type="ARBA" id="ARBA00022692"/>
    </source>
</evidence>
<dbReference type="InterPro" id="IPR006029">
    <property type="entry name" value="Neurotrans-gated_channel_TM"/>
</dbReference>
<dbReference type="InterPro" id="IPR006202">
    <property type="entry name" value="Neur_chan_lig-bd"/>
</dbReference>
<dbReference type="PROSITE" id="PS00236">
    <property type="entry name" value="NEUROTR_ION_CHANNEL"/>
    <property type="match status" value="1"/>
</dbReference>
<feature type="domain" description="Neurotransmitter-gated ion-channel ligand-binding" evidence="19">
    <location>
        <begin position="14"/>
        <end position="200"/>
    </location>
</feature>
<dbReference type="Proteomes" id="UP000694865">
    <property type="component" value="Unplaced"/>
</dbReference>
<keyword evidence="2" id="KW-1003">Cell membrane</keyword>
<evidence type="ECO:0000256" key="17">
    <source>
        <dbReference type="ARBA" id="ARBA00034104"/>
    </source>
</evidence>
<keyword evidence="12" id="KW-0325">Glycoprotein</keyword>
<feature type="transmembrane region" description="Helical" evidence="18">
    <location>
        <begin position="360"/>
        <end position="378"/>
    </location>
</feature>
<dbReference type="InterPro" id="IPR036719">
    <property type="entry name" value="Neuro-gated_channel_TM_sf"/>
</dbReference>
<evidence type="ECO:0000259" key="19">
    <source>
        <dbReference type="Pfam" id="PF02931"/>
    </source>
</evidence>
<evidence type="ECO:0000256" key="9">
    <source>
        <dbReference type="ARBA" id="ARBA00023157"/>
    </source>
</evidence>
<keyword evidence="5 18" id="KW-1133">Transmembrane helix</keyword>
<evidence type="ECO:0000256" key="1">
    <source>
        <dbReference type="ARBA" id="ARBA00022448"/>
    </source>
</evidence>
<keyword evidence="15" id="KW-1071">Ligand-gated ion channel</keyword>
<dbReference type="CDD" id="cd19049">
    <property type="entry name" value="LGIC_TM_anion"/>
    <property type="match status" value="1"/>
</dbReference>
<keyword evidence="4" id="KW-0732">Signal</keyword>
<evidence type="ECO:0000256" key="2">
    <source>
        <dbReference type="ARBA" id="ARBA00022475"/>
    </source>
</evidence>
<organism evidence="21 22">
    <name type="scientific">Saccoglossus kowalevskii</name>
    <name type="common">Acorn worm</name>
    <dbReference type="NCBI Taxonomy" id="10224"/>
    <lineage>
        <taxon>Eukaryota</taxon>
        <taxon>Metazoa</taxon>
        <taxon>Hemichordata</taxon>
        <taxon>Enteropneusta</taxon>
        <taxon>Harrimaniidae</taxon>
        <taxon>Saccoglossus</taxon>
    </lineage>
</organism>
<protein>
    <submittedName>
        <fullName evidence="22">Glycine receptor subunit alpha-3-like</fullName>
    </submittedName>
</protein>
<keyword evidence="1 18" id="KW-0813">Transport</keyword>
<feature type="domain" description="Neurotransmitter-gated ion-channel transmembrane" evidence="20">
    <location>
        <begin position="207"/>
        <end position="293"/>
    </location>
</feature>
<evidence type="ECO:0000256" key="15">
    <source>
        <dbReference type="ARBA" id="ARBA00023286"/>
    </source>
</evidence>
<dbReference type="Gene3D" id="2.70.170.10">
    <property type="entry name" value="Neurotransmitter-gated ion-channel ligand-binding domain"/>
    <property type="match status" value="1"/>
</dbReference>
<comment type="subcellular location">
    <subcellularLocation>
        <location evidence="17">Postsynaptic cell membrane</location>
        <topology evidence="17">Multi-pass membrane protein</topology>
    </subcellularLocation>
</comment>
<comment type="caution">
    <text evidence="18">Lacks conserved residue(s) required for the propagation of feature annotation.</text>
</comment>
<keyword evidence="21" id="KW-1185">Reference proteome</keyword>
<gene>
    <name evidence="22" type="primary">LOC100376709</name>
</gene>
<evidence type="ECO:0000256" key="12">
    <source>
        <dbReference type="ARBA" id="ARBA00023180"/>
    </source>
</evidence>
<evidence type="ECO:0000256" key="16">
    <source>
        <dbReference type="ARBA" id="ARBA00023303"/>
    </source>
</evidence>
<keyword evidence="3 18" id="KW-0812">Transmembrane</keyword>
<evidence type="ECO:0000256" key="14">
    <source>
        <dbReference type="ARBA" id="ARBA00023257"/>
    </source>
</evidence>
<evidence type="ECO:0000256" key="8">
    <source>
        <dbReference type="ARBA" id="ARBA00023136"/>
    </source>
</evidence>
<evidence type="ECO:0000313" key="21">
    <source>
        <dbReference type="Proteomes" id="UP000694865"/>
    </source>
</evidence>
<evidence type="ECO:0000256" key="11">
    <source>
        <dbReference type="ARBA" id="ARBA00023173"/>
    </source>
</evidence>
<dbReference type="InterPro" id="IPR001390">
    <property type="entry name" value="GABAAa_rcpt"/>
</dbReference>
<dbReference type="SUPFAM" id="SSF90112">
    <property type="entry name" value="Neurotransmitter-gated ion-channel transmembrane pore"/>
    <property type="match status" value="1"/>
</dbReference>
<dbReference type="PANTHER" id="PTHR18945">
    <property type="entry name" value="NEUROTRANSMITTER GATED ION CHANNEL"/>
    <property type="match status" value="1"/>
</dbReference>
<reference evidence="22" key="1">
    <citation type="submission" date="2025-08" db="UniProtKB">
        <authorList>
            <consortium name="RefSeq"/>
        </authorList>
    </citation>
    <scope>IDENTIFICATION</scope>
    <source>
        <tissue evidence="22">Testes</tissue>
    </source>
</reference>
<evidence type="ECO:0000256" key="10">
    <source>
        <dbReference type="ARBA" id="ARBA00023170"/>
    </source>
</evidence>
<dbReference type="PRINTS" id="PR00253">
    <property type="entry name" value="GABAARECEPTR"/>
</dbReference>
<keyword evidence="14" id="KW-0628">Postsynaptic cell membrane</keyword>
<keyword evidence="16 18" id="KW-0407">Ion channel</keyword>
<evidence type="ECO:0000256" key="13">
    <source>
        <dbReference type="ARBA" id="ARBA00023214"/>
    </source>
</evidence>
<evidence type="ECO:0000259" key="20">
    <source>
        <dbReference type="Pfam" id="PF02932"/>
    </source>
</evidence>
<proteinExistence type="inferred from homology"/>
<keyword evidence="11" id="KW-0869">Chloride channel</keyword>
<dbReference type="GeneID" id="100376709"/>
<dbReference type="SUPFAM" id="SSF63712">
    <property type="entry name" value="Nicotinic receptor ligand binding domain-like"/>
    <property type="match status" value="1"/>
</dbReference>
<dbReference type="Pfam" id="PF02931">
    <property type="entry name" value="Neur_chan_LBD"/>
    <property type="match status" value="1"/>
</dbReference>
<dbReference type="Pfam" id="PF02932">
    <property type="entry name" value="Neur_chan_memb"/>
    <property type="match status" value="1"/>
</dbReference>
<sequence length="392" mass="45676">MPLFYGVLSSCYFRGDPLNVTCSLHVSSFDSVEAARMEYSVTLYLKMKWRDPRLYHNGSDTIIVRTPEFVNRIWRPDVYFENGKSGNFHGVTSDNRAMSILYTGEIQYNVRLSLTLSCHMQLSGFPMDQHTCPMILLSYAYDARDIVLHWRKKLPVQLFQHNELSQFTLVDYRTFDEIMTKEDNVQWSVLEARFYLRRQMGYYVLTTYLPSTLLVILSWISFWLHLDSTAARVALGITTILTEATQISTARQGLPEVSYATAIDVWLATCMFFVFVAMLEFATVHYIHVNGKRIVVRKRHEQMESSTGTENATKRQKAEFKLHVDFENPKNNDDTRDVKKTMFKIGSRITAKKIDQISRVLFPILFTLFNIIYWSIYLERKPPAMLSPVTEY</sequence>
<keyword evidence="8 18" id="KW-0472">Membrane</keyword>
<feature type="transmembrane region" description="Helical" evidence="18">
    <location>
        <begin position="202"/>
        <end position="224"/>
    </location>
</feature>
<keyword evidence="7 18" id="KW-0406">Ion transport</keyword>
<keyword evidence="13" id="KW-0868">Chloride</keyword>
<dbReference type="InterPro" id="IPR018000">
    <property type="entry name" value="Neurotransmitter_ion_chnl_CS"/>
</dbReference>
<evidence type="ECO:0000256" key="6">
    <source>
        <dbReference type="ARBA" id="ARBA00023018"/>
    </source>
</evidence>
<keyword evidence="9" id="KW-1015">Disulfide bond</keyword>
<dbReference type="InterPro" id="IPR038050">
    <property type="entry name" value="Neuro_actylchol_rec"/>
</dbReference>
<dbReference type="PRINTS" id="PR00252">
    <property type="entry name" value="NRIONCHANNEL"/>
</dbReference>
<dbReference type="RefSeq" id="XP_006812797.1">
    <property type="nucleotide sequence ID" value="XM_006812734.1"/>
</dbReference>
<name>A0ABM0LYF6_SACKO</name>
<feature type="transmembrane region" description="Helical" evidence="18">
    <location>
        <begin position="265"/>
        <end position="289"/>
    </location>
</feature>
<dbReference type="PRINTS" id="PR01079">
    <property type="entry name" value="GABAARALPHA"/>
</dbReference>